<gene>
    <name evidence="3" type="ORF">PAA8504_02120</name>
</gene>
<dbReference type="PANTHER" id="PTHR36302:SF1">
    <property type="entry name" value="COPPER CHAPERONE PCU(A)C"/>
    <property type="match status" value="1"/>
</dbReference>
<dbReference type="AlphaFoldDB" id="A0A2R8BVV1"/>
<accession>A0A2R8BVV1</accession>
<sequence length="175" mass="18738">MLRTALAFLALASPALAESHLPAIVIHDAVIFETTPVAKAAAGYLTITNDSDAPYTLTGIEAGFPRAELHESVMENDVMRMVPRPEGFDIAPGETLSLERGGRHIMFMGLDTQLTDGTEIPATLIFSDEVRIPVTFDVMTMPADPGTLDDGRLAPGMTEQGEMDHSGTEGRPAED</sequence>
<dbReference type="Proteomes" id="UP000244912">
    <property type="component" value="Unassembled WGS sequence"/>
</dbReference>
<dbReference type="InterPro" id="IPR007410">
    <property type="entry name" value="LpqE-like"/>
</dbReference>
<dbReference type="OrthoDB" id="9796962at2"/>
<dbReference type="Gene3D" id="2.60.40.1890">
    <property type="entry name" value="PCu(A)C copper chaperone"/>
    <property type="match status" value="1"/>
</dbReference>
<feature type="signal peptide" evidence="2">
    <location>
        <begin position="1"/>
        <end position="17"/>
    </location>
</feature>
<feature type="chain" id="PRO_5015358506" description="Copper chaperone PCu(A)C" evidence="2">
    <location>
        <begin position="18"/>
        <end position="175"/>
    </location>
</feature>
<feature type="compositionally biased region" description="Basic and acidic residues" evidence="1">
    <location>
        <begin position="162"/>
        <end position="175"/>
    </location>
</feature>
<dbReference type="EMBL" id="ONZF01000004">
    <property type="protein sequence ID" value="SPJ24292.1"/>
    <property type="molecule type" value="Genomic_DNA"/>
</dbReference>
<organism evidence="3 4">
    <name type="scientific">Palleronia abyssalis</name>
    <dbReference type="NCBI Taxonomy" id="1501240"/>
    <lineage>
        <taxon>Bacteria</taxon>
        <taxon>Pseudomonadati</taxon>
        <taxon>Pseudomonadota</taxon>
        <taxon>Alphaproteobacteria</taxon>
        <taxon>Rhodobacterales</taxon>
        <taxon>Roseobacteraceae</taxon>
        <taxon>Palleronia</taxon>
    </lineage>
</organism>
<evidence type="ECO:0000256" key="2">
    <source>
        <dbReference type="SAM" id="SignalP"/>
    </source>
</evidence>
<dbReference type="RefSeq" id="WP_108894135.1">
    <property type="nucleotide sequence ID" value="NZ_ONZF01000004.1"/>
</dbReference>
<keyword evidence="4" id="KW-1185">Reference proteome</keyword>
<dbReference type="InterPro" id="IPR058248">
    <property type="entry name" value="Lxx211020-like"/>
</dbReference>
<dbReference type="PANTHER" id="PTHR36302">
    <property type="entry name" value="BLR7088 PROTEIN"/>
    <property type="match status" value="1"/>
</dbReference>
<dbReference type="Pfam" id="PF04314">
    <property type="entry name" value="PCuAC"/>
    <property type="match status" value="1"/>
</dbReference>
<dbReference type="InterPro" id="IPR036182">
    <property type="entry name" value="PCuAC_sf"/>
</dbReference>
<evidence type="ECO:0000313" key="4">
    <source>
        <dbReference type="Proteomes" id="UP000244912"/>
    </source>
</evidence>
<keyword evidence="2" id="KW-0732">Signal</keyword>
<name>A0A2R8BVV1_9RHOB</name>
<evidence type="ECO:0000256" key="1">
    <source>
        <dbReference type="SAM" id="MobiDB-lite"/>
    </source>
</evidence>
<feature type="region of interest" description="Disordered" evidence="1">
    <location>
        <begin position="143"/>
        <end position="175"/>
    </location>
</feature>
<reference evidence="3 4" key="1">
    <citation type="submission" date="2018-03" db="EMBL/GenBank/DDBJ databases">
        <authorList>
            <person name="Keele B.F."/>
        </authorList>
    </citation>
    <scope>NUCLEOTIDE SEQUENCE [LARGE SCALE GENOMIC DNA]</scope>
    <source>
        <strain evidence="3 4">CECT 8504</strain>
    </source>
</reference>
<proteinExistence type="predicted"/>
<evidence type="ECO:0000313" key="3">
    <source>
        <dbReference type="EMBL" id="SPJ24292.1"/>
    </source>
</evidence>
<evidence type="ECO:0008006" key="5">
    <source>
        <dbReference type="Google" id="ProtNLM"/>
    </source>
</evidence>
<protein>
    <recommendedName>
        <fullName evidence="5">Copper chaperone PCu(A)C</fullName>
    </recommendedName>
</protein>
<dbReference type="SUPFAM" id="SSF110087">
    <property type="entry name" value="DR1885-like metal-binding protein"/>
    <property type="match status" value="1"/>
</dbReference>